<comment type="similarity">
    <text evidence="1">Belongs to the ABC transporter superfamily.</text>
</comment>
<keyword evidence="9" id="KW-1185">Reference proteome</keyword>
<dbReference type="InterPro" id="IPR027417">
    <property type="entry name" value="P-loop_NTPase"/>
</dbReference>
<evidence type="ECO:0000259" key="7">
    <source>
        <dbReference type="PROSITE" id="PS50893"/>
    </source>
</evidence>
<dbReference type="PROSITE" id="PS00211">
    <property type="entry name" value="ABC_TRANSPORTER_1"/>
    <property type="match status" value="1"/>
</dbReference>
<evidence type="ECO:0000256" key="4">
    <source>
        <dbReference type="ARBA" id="ARBA00022840"/>
    </source>
</evidence>
<evidence type="ECO:0000256" key="2">
    <source>
        <dbReference type="ARBA" id="ARBA00022448"/>
    </source>
</evidence>
<sequence length="261" mass="27724">MMRAVDLCVSYGPNTVLDRVSVSVSGGELVGILGANGAGKSTLLRCLAGAAALNAGQIAIGADDFCDLKPEARARRVGYLPQRPRVEWPMPVEEVAALGRLPHQPWWQGVDATARSPEVVAALDACDVAHFATRTVDTLSGGEFARVMMARLLAGQHEVLIADEPISDLDPPHRVDVMNILKSETRKGRAALVALHDLSLADRYCDRVVVLHHGCVIAQGRPSTILEAGVLSRAFDASCRVTRSDGQLIAAFDGSRSGAEA</sequence>
<keyword evidence="2" id="KW-0813">Transport</keyword>
<dbReference type="EMBL" id="HG966617">
    <property type="protein sequence ID" value="CDO58610.1"/>
    <property type="molecule type" value="Genomic_DNA"/>
</dbReference>
<evidence type="ECO:0000256" key="6">
    <source>
        <dbReference type="ARBA" id="ARBA00037066"/>
    </source>
</evidence>
<dbReference type="Gene3D" id="3.40.50.300">
    <property type="entry name" value="P-loop containing nucleotide triphosphate hydrolases"/>
    <property type="match status" value="1"/>
</dbReference>
<evidence type="ECO:0000313" key="8">
    <source>
        <dbReference type="EMBL" id="CDO58610.1"/>
    </source>
</evidence>
<dbReference type="HOGENOM" id="CLU_000604_1_11_5"/>
<evidence type="ECO:0000256" key="3">
    <source>
        <dbReference type="ARBA" id="ARBA00022741"/>
    </source>
</evidence>
<dbReference type="KEGG" id="pect:BN1012_Phect396"/>
<comment type="function">
    <text evidence="6">Part of the ABC transporter complex HmuTUV involved in hemin import. Responsible for energy coupling to the transport system.</text>
</comment>
<dbReference type="InterPro" id="IPR017871">
    <property type="entry name" value="ABC_transporter-like_CS"/>
</dbReference>
<evidence type="ECO:0000256" key="1">
    <source>
        <dbReference type="ARBA" id="ARBA00005417"/>
    </source>
</evidence>
<evidence type="ECO:0000313" key="9">
    <source>
        <dbReference type="Proteomes" id="UP000032160"/>
    </source>
</evidence>
<dbReference type="Proteomes" id="UP000032160">
    <property type="component" value="Chromosome I"/>
</dbReference>
<dbReference type="InterPro" id="IPR003439">
    <property type="entry name" value="ABC_transporter-like_ATP-bd"/>
</dbReference>
<gene>
    <name evidence="8" type="ORF">BN1012_Phect396</name>
</gene>
<dbReference type="PATRIC" id="fig|1458461.3.peg.395"/>
<evidence type="ECO:0000256" key="5">
    <source>
        <dbReference type="ARBA" id="ARBA00022967"/>
    </source>
</evidence>
<dbReference type="PANTHER" id="PTHR42794:SF1">
    <property type="entry name" value="HEMIN IMPORT ATP-BINDING PROTEIN HMUV"/>
    <property type="match status" value="1"/>
</dbReference>
<dbReference type="CDD" id="cd03214">
    <property type="entry name" value="ABC_Iron-Siderophores_B12_Hemin"/>
    <property type="match status" value="1"/>
</dbReference>
<dbReference type="EC" id="3.6.3.33" evidence="8"/>
<dbReference type="SMART" id="SM00382">
    <property type="entry name" value="AAA"/>
    <property type="match status" value="1"/>
</dbReference>
<accession>X5MKI7</accession>
<protein>
    <submittedName>
        <fullName evidence="8">Cobalamin import ATP-binding protein</fullName>
        <ecNumber evidence="8">3.6.3.33</ecNumber>
    </submittedName>
</protein>
<dbReference type="OrthoDB" id="9805601at2"/>
<keyword evidence="5" id="KW-1278">Translocase</keyword>
<dbReference type="GO" id="GO:0005524">
    <property type="term" value="F:ATP binding"/>
    <property type="evidence" value="ECO:0007669"/>
    <property type="project" value="UniProtKB-KW"/>
</dbReference>
<keyword evidence="4 8" id="KW-0067">ATP-binding</keyword>
<name>X5MKI7_9HYPH</name>
<dbReference type="STRING" id="1458461.BN1012_Phect396"/>
<feature type="domain" description="ABC transporter" evidence="7">
    <location>
        <begin position="2"/>
        <end position="238"/>
    </location>
</feature>
<dbReference type="PANTHER" id="PTHR42794">
    <property type="entry name" value="HEMIN IMPORT ATP-BINDING PROTEIN HMUV"/>
    <property type="match status" value="1"/>
</dbReference>
<dbReference type="PROSITE" id="PS50893">
    <property type="entry name" value="ABC_TRANSPORTER_2"/>
    <property type="match status" value="1"/>
</dbReference>
<dbReference type="SUPFAM" id="SSF52540">
    <property type="entry name" value="P-loop containing nucleoside triphosphate hydrolases"/>
    <property type="match status" value="1"/>
</dbReference>
<reference evidence="8 9" key="1">
    <citation type="journal article" date="2014" name="Front. Genet.">
        <title>Genome and metabolic network of "Candidatus Phaeomarinobacter ectocarpi" Ec32, a new candidate genus of Alphaproteobacteria frequently associated with brown algae.</title>
        <authorList>
            <person name="Dittami S.M."/>
            <person name="Barbeyron T."/>
            <person name="Boyen C."/>
            <person name="Cambefort J."/>
            <person name="Collet G."/>
            <person name="Delage L."/>
            <person name="Gobet A."/>
            <person name="Groisillier A."/>
            <person name="Leblanc C."/>
            <person name="Michel G."/>
            <person name="Scornet D."/>
            <person name="Siegel A."/>
            <person name="Tapia J.E."/>
            <person name="Tonon T."/>
        </authorList>
    </citation>
    <scope>NUCLEOTIDE SEQUENCE [LARGE SCALE GENOMIC DNA]</scope>
    <source>
        <strain evidence="8 9">Ec32</strain>
    </source>
</reference>
<dbReference type="RefSeq" id="WP_043949513.1">
    <property type="nucleotide sequence ID" value="NZ_HG966617.1"/>
</dbReference>
<organism evidence="8 9">
    <name type="scientific">Candidatus Phaeomarinibacter ectocarpi</name>
    <dbReference type="NCBI Taxonomy" id="1458461"/>
    <lineage>
        <taxon>Bacteria</taxon>
        <taxon>Pseudomonadati</taxon>
        <taxon>Pseudomonadota</taxon>
        <taxon>Alphaproteobacteria</taxon>
        <taxon>Hyphomicrobiales</taxon>
        <taxon>Parvibaculaceae</taxon>
        <taxon>Candidatus Phaeomarinibacter</taxon>
    </lineage>
</organism>
<dbReference type="GO" id="GO:0016887">
    <property type="term" value="F:ATP hydrolysis activity"/>
    <property type="evidence" value="ECO:0007669"/>
    <property type="project" value="InterPro"/>
</dbReference>
<keyword evidence="8" id="KW-0378">Hydrolase</keyword>
<dbReference type="AlphaFoldDB" id="X5MKI7"/>
<proteinExistence type="inferred from homology"/>
<dbReference type="InterPro" id="IPR003593">
    <property type="entry name" value="AAA+_ATPase"/>
</dbReference>
<keyword evidence="3" id="KW-0547">Nucleotide-binding</keyword>
<dbReference type="Pfam" id="PF00005">
    <property type="entry name" value="ABC_tran"/>
    <property type="match status" value="1"/>
</dbReference>